<proteinExistence type="predicted"/>
<gene>
    <name evidence="1" type="ORF">E2C01_075272</name>
</gene>
<evidence type="ECO:0000313" key="2">
    <source>
        <dbReference type="Proteomes" id="UP000324222"/>
    </source>
</evidence>
<keyword evidence="2" id="KW-1185">Reference proteome</keyword>
<organism evidence="1 2">
    <name type="scientific">Portunus trituberculatus</name>
    <name type="common">Swimming crab</name>
    <name type="synonym">Neptunus trituberculatus</name>
    <dbReference type="NCBI Taxonomy" id="210409"/>
    <lineage>
        <taxon>Eukaryota</taxon>
        <taxon>Metazoa</taxon>
        <taxon>Ecdysozoa</taxon>
        <taxon>Arthropoda</taxon>
        <taxon>Crustacea</taxon>
        <taxon>Multicrustacea</taxon>
        <taxon>Malacostraca</taxon>
        <taxon>Eumalacostraca</taxon>
        <taxon>Eucarida</taxon>
        <taxon>Decapoda</taxon>
        <taxon>Pleocyemata</taxon>
        <taxon>Brachyura</taxon>
        <taxon>Eubrachyura</taxon>
        <taxon>Portunoidea</taxon>
        <taxon>Portunidae</taxon>
        <taxon>Portuninae</taxon>
        <taxon>Portunus</taxon>
    </lineage>
</organism>
<dbReference type="AlphaFoldDB" id="A0A5B7IFF0"/>
<dbReference type="Proteomes" id="UP000324222">
    <property type="component" value="Unassembled WGS sequence"/>
</dbReference>
<reference evidence="1 2" key="1">
    <citation type="submission" date="2019-05" db="EMBL/GenBank/DDBJ databases">
        <title>Another draft genome of Portunus trituberculatus and its Hox gene families provides insights of decapod evolution.</title>
        <authorList>
            <person name="Jeong J.-H."/>
            <person name="Song I."/>
            <person name="Kim S."/>
            <person name="Choi T."/>
            <person name="Kim D."/>
            <person name="Ryu S."/>
            <person name="Kim W."/>
        </authorList>
    </citation>
    <scope>NUCLEOTIDE SEQUENCE [LARGE SCALE GENOMIC DNA]</scope>
    <source>
        <tissue evidence="1">Muscle</tissue>
    </source>
</reference>
<comment type="caution">
    <text evidence="1">The sequence shown here is derived from an EMBL/GenBank/DDBJ whole genome shotgun (WGS) entry which is preliminary data.</text>
</comment>
<evidence type="ECO:0000313" key="1">
    <source>
        <dbReference type="EMBL" id="MPC80686.1"/>
    </source>
</evidence>
<sequence length="69" mass="7362">MNLALGKDDSSAFLLALSKSPMNVSGAKSGANSRIFAVTLRYNVSDFPVIRTLATGRTLSLKTAKMKNN</sequence>
<name>A0A5B7IFF0_PORTR</name>
<dbReference type="EMBL" id="VSRR010054735">
    <property type="protein sequence ID" value="MPC80686.1"/>
    <property type="molecule type" value="Genomic_DNA"/>
</dbReference>
<accession>A0A5B7IFF0</accession>
<protein>
    <submittedName>
        <fullName evidence="1">Uncharacterized protein</fullName>
    </submittedName>
</protein>